<comment type="caution">
    <text evidence="1">The sequence shown here is derived from an EMBL/GenBank/DDBJ whole genome shotgun (WGS) entry which is preliminary data.</text>
</comment>
<dbReference type="EMBL" id="MLJW01008229">
    <property type="protein sequence ID" value="OIQ64312.1"/>
    <property type="molecule type" value="Genomic_DNA"/>
</dbReference>
<evidence type="ECO:0000313" key="1">
    <source>
        <dbReference type="EMBL" id="OIQ64312.1"/>
    </source>
</evidence>
<organism evidence="1">
    <name type="scientific">mine drainage metagenome</name>
    <dbReference type="NCBI Taxonomy" id="410659"/>
    <lineage>
        <taxon>unclassified sequences</taxon>
        <taxon>metagenomes</taxon>
        <taxon>ecological metagenomes</taxon>
    </lineage>
</organism>
<reference evidence="1" key="1">
    <citation type="submission" date="2016-10" db="EMBL/GenBank/DDBJ databases">
        <title>Sequence of Gallionella enrichment culture.</title>
        <authorList>
            <person name="Poehlein A."/>
            <person name="Muehling M."/>
            <person name="Daniel R."/>
        </authorList>
    </citation>
    <scope>NUCLEOTIDE SEQUENCE</scope>
</reference>
<proteinExistence type="predicted"/>
<sequence>MPDARPVVASTGTLSPEMPVAVVQTRVAMTSAPRGDTGLLQTGLHTLPASSGAAGAQIVPVSADMPMVEYLSAHQQMAGSMMPAVPATLRVVADQQVSAR</sequence>
<dbReference type="AlphaFoldDB" id="A0A1J5P165"/>
<protein>
    <submittedName>
        <fullName evidence="1">Uncharacterized protein</fullName>
    </submittedName>
</protein>
<accession>A0A1J5P165</accession>
<gene>
    <name evidence="1" type="ORF">GALL_541380</name>
</gene>
<name>A0A1J5P165_9ZZZZ</name>